<dbReference type="KEGG" id="pbor:BSF38_03208"/>
<name>A0A1U7CS29_9BACT</name>
<dbReference type="STRING" id="1387353.BSF38_03208"/>
<sequence length="81" mass="8605">MVLGPGGKPVKRAVAVVINETGEITAWIDDEGRFTLPSLLVGWTYEVFTTRGNDAVKLGVAAPKAPGPLDLGTLRMRDLGK</sequence>
<gene>
    <name evidence="1" type="ORF">BSF38_03208</name>
</gene>
<dbReference type="Proteomes" id="UP000186309">
    <property type="component" value="Chromosome"/>
</dbReference>
<organism evidence="1 2">
    <name type="scientific">Paludisphaera borealis</name>
    <dbReference type="NCBI Taxonomy" id="1387353"/>
    <lineage>
        <taxon>Bacteria</taxon>
        <taxon>Pseudomonadati</taxon>
        <taxon>Planctomycetota</taxon>
        <taxon>Planctomycetia</taxon>
        <taxon>Isosphaerales</taxon>
        <taxon>Isosphaeraceae</taxon>
        <taxon>Paludisphaera</taxon>
    </lineage>
</organism>
<keyword evidence="2" id="KW-1185">Reference proteome</keyword>
<dbReference type="AlphaFoldDB" id="A0A1U7CS29"/>
<dbReference type="EMBL" id="CP019082">
    <property type="protein sequence ID" value="APW61683.1"/>
    <property type="molecule type" value="Genomic_DNA"/>
</dbReference>
<evidence type="ECO:0000313" key="1">
    <source>
        <dbReference type="EMBL" id="APW61683.1"/>
    </source>
</evidence>
<proteinExistence type="predicted"/>
<reference evidence="2" key="1">
    <citation type="submission" date="2016-12" db="EMBL/GenBank/DDBJ databases">
        <title>Comparative genomics of four Isosphaeraceae planctomycetes: a common pool of plasmids and glycoside hydrolase genes.</title>
        <authorList>
            <person name="Ivanova A."/>
        </authorList>
    </citation>
    <scope>NUCLEOTIDE SEQUENCE [LARGE SCALE GENOMIC DNA]</scope>
    <source>
        <strain evidence="2">PX4</strain>
    </source>
</reference>
<evidence type="ECO:0008006" key="3">
    <source>
        <dbReference type="Google" id="ProtNLM"/>
    </source>
</evidence>
<evidence type="ECO:0000313" key="2">
    <source>
        <dbReference type="Proteomes" id="UP000186309"/>
    </source>
</evidence>
<accession>A0A1U7CS29</accession>
<protein>
    <recommendedName>
        <fullName evidence="3">Carboxypeptidase regulatory-like domain-containing protein</fullName>
    </recommendedName>
</protein>